<evidence type="ECO:0000256" key="62">
    <source>
        <dbReference type="ARBA" id="ARBA00049521"/>
    </source>
</evidence>
<comment type="catalytic activity">
    <reaction evidence="63">
        <text>octanoyl-[ACP] + malonyl-[ACP] + H(+) = 3-oxodecanoyl-[ACP] + holo-[ACP] + CO2</text>
        <dbReference type="Rhea" id="RHEA:41852"/>
        <dbReference type="Rhea" id="RHEA-COMP:9623"/>
        <dbReference type="Rhea" id="RHEA-COMP:9636"/>
        <dbReference type="Rhea" id="RHEA-COMP:9637"/>
        <dbReference type="Rhea" id="RHEA-COMP:9685"/>
        <dbReference type="ChEBI" id="CHEBI:15378"/>
        <dbReference type="ChEBI" id="CHEBI:16526"/>
        <dbReference type="ChEBI" id="CHEBI:64479"/>
        <dbReference type="ChEBI" id="CHEBI:78449"/>
        <dbReference type="ChEBI" id="CHEBI:78463"/>
        <dbReference type="ChEBI" id="CHEBI:78464"/>
    </reaction>
    <physiologicalReaction direction="left-to-right" evidence="63">
        <dbReference type="Rhea" id="RHEA:41853"/>
    </physiologicalReaction>
</comment>
<dbReference type="InterPro" id="IPR057326">
    <property type="entry name" value="KR_dom"/>
</dbReference>
<keyword evidence="9" id="KW-0444">Lipid biosynthesis</keyword>
<dbReference type="InterPro" id="IPR029058">
    <property type="entry name" value="AB_hydrolase_fold"/>
</dbReference>
<keyword evidence="17" id="KW-0007">Acetylation</keyword>
<keyword evidence="8" id="KW-0596">Phosphopantetheine</keyword>
<evidence type="ECO:0000256" key="22">
    <source>
        <dbReference type="ARBA" id="ARBA00023268"/>
    </source>
</evidence>
<dbReference type="InterPro" id="IPR020843">
    <property type="entry name" value="ER"/>
</dbReference>
<comment type="catalytic activity">
    <reaction evidence="38">
        <text>tetradecanoyl-[ACP] + malonyl-[ACP] + H(+) = 3-oxohexadecanoyl-[ACP] + holo-[ACP] + CO2</text>
        <dbReference type="Rhea" id="RHEA:41900"/>
        <dbReference type="Rhea" id="RHEA-COMP:9623"/>
        <dbReference type="Rhea" id="RHEA-COMP:9648"/>
        <dbReference type="Rhea" id="RHEA-COMP:9649"/>
        <dbReference type="Rhea" id="RHEA-COMP:9685"/>
        <dbReference type="ChEBI" id="CHEBI:15378"/>
        <dbReference type="ChEBI" id="CHEBI:16526"/>
        <dbReference type="ChEBI" id="CHEBI:64479"/>
        <dbReference type="ChEBI" id="CHEBI:78449"/>
        <dbReference type="ChEBI" id="CHEBI:78477"/>
        <dbReference type="ChEBI" id="CHEBI:78478"/>
    </reaction>
    <physiologicalReaction direction="left-to-right" evidence="38">
        <dbReference type="Rhea" id="RHEA:41901"/>
    </physiologicalReaction>
</comment>
<dbReference type="Pfam" id="PF21149">
    <property type="entry name" value="FAS_pseudo-KR"/>
    <property type="match status" value="1"/>
</dbReference>
<dbReference type="InterPro" id="IPR014043">
    <property type="entry name" value="Acyl_transferase_dom"/>
</dbReference>
<evidence type="ECO:0000256" key="9">
    <source>
        <dbReference type="ARBA" id="ARBA00022516"/>
    </source>
</evidence>
<dbReference type="SMART" id="SM00822">
    <property type="entry name" value="PKS_KR"/>
    <property type="match status" value="1"/>
</dbReference>
<dbReference type="Gene3D" id="3.40.366.10">
    <property type="entry name" value="Malonyl-Coenzyme A Acyl Carrier Protein, domain 2"/>
    <property type="match status" value="1"/>
</dbReference>
<feature type="domain" description="PKS/mFAS DH" evidence="67">
    <location>
        <begin position="866"/>
        <end position="1126"/>
    </location>
</feature>
<comment type="catalytic activity">
    <reaction evidence="23">
        <text>(3R)-hydroxyoctanoyl-[ACP] = (2E)-octenoyl-[ACP] + H2O</text>
        <dbReference type="Rhea" id="RHEA:41844"/>
        <dbReference type="Rhea" id="RHEA-COMP:9634"/>
        <dbReference type="Rhea" id="RHEA-COMP:9635"/>
        <dbReference type="ChEBI" id="CHEBI:15377"/>
        <dbReference type="ChEBI" id="CHEBI:78461"/>
        <dbReference type="ChEBI" id="CHEBI:78462"/>
    </reaction>
    <physiologicalReaction direction="left-to-right" evidence="23">
        <dbReference type="Rhea" id="RHEA:41845"/>
    </physiologicalReaction>
</comment>
<keyword evidence="14" id="KW-0276">Fatty acid metabolism</keyword>
<dbReference type="SUPFAM" id="SSF51735">
    <property type="entry name" value="NAD(P)-binding Rossmann-fold domains"/>
    <property type="match status" value="2"/>
</dbReference>
<comment type="catalytic activity">
    <reaction evidence="40">
        <text>dodecanoyl-[ACP] + malonyl-[ACP] + H(+) = 3-oxotetradecanoyl-[ACP] + holo-[ACP] + CO2</text>
        <dbReference type="Rhea" id="RHEA:41884"/>
        <dbReference type="Rhea" id="RHEA-COMP:9623"/>
        <dbReference type="Rhea" id="RHEA-COMP:9644"/>
        <dbReference type="Rhea" id="RHEA-COMP:9645"/>
        <dbReference type="Rhea" id="RHEA-COMP:9685"/>
        <dbReference type="ChEBI" id="CHEBI:15378"/>
        <dbReference type="ChEBI" id="CHEBI:16526"/>
        <dbReference type="ChEBI" id="CHEBI:64479"/>
        <dbReference type="ChEBI" id="CHEBI:65264"/>
        <dbReference type="ChEBI" id="CHEBI:78449"/>
        <dbReference type="ChEBI" id="CHEBI:78473"/>
    </reaction>
    <physiologicalReaction direction="left-to-right" evidence="40">
        <dbReference type="Rhea" id="RHEA:41885"/>
    </physiologicalReaction>
</comment>
<evidence type="ECO:0000256" key="25">
    <source>
        <dbReference type="ARBA" id="ARBA00023373"/>
    </source>
</evidence>
<evidence type="ECO:0000256" key="23">
    <source>
        <dbReference type="ARBA" id="ARBA00023332"/>
    </source>
</evidence>
<comment type="catalytic activity">
    <reaction evidence="49">
        <text>a fatty acyl-[ACP] + malonyl-[ACP] + H(+) = a 3-oxoacyl-[ACP] + holo-[ACP] + CO2</text>
        <dbReference type="Rhea" id="RHEA:22836"/>
        <dbReference type="Rhea" id="RHEA-COMP:9623"/>
        <dbReference type="Rhea" id="RHEA-COMP:9685"/>
        <dbReference type="Rhea" id="RHEA-COMP:9916"/>
        <dbReference type="Rhea" id="RHEA-COMP:14125"/>
        <dbReference type="ChEBI" id="CHEBI:15378"/>
        <dbReference type="ChEBI" id="CHEBI:16526"/>
        <dbReference type="ChEBI" id="CHEBI:64479"/>
        <dbReference type="ChEBI" id="CHEBI:78449"/>
        <dbReference type="ChEBI" id="CHEBI:78776"/>
        <dbReference type="ChEBI" id="CHEBI:138651"/>
        <dbReference type="EC" id="2.3.1.41"/>
    </reaction>
    <physiologicalReaction direction="left-to-right" evidence="49">
        <dbReference type="Rhea" id="RHEA:22837"/>
    </physiologicalReaction>
</comment>
<dbReference type="InterPro" id="IPR013149">
    <property type="entry name" value="ADH-like_C"/>
</dbReference>
<dbReference type="PANTHER" id="PTHR43775:SF7">
    <property type="entry name" value="FATTY ACID SYNTHASE"/>
    <property type="match status" value="1"/>
</dbReference>
<evidence type="ECO:0000256" key="4">
    <source>
        <dbReference type="ARBA" id="ARBA00012873"/>
    </source>
</evidence>
<comment type="caution">
    <text evidence="68">The sequence shown here is derived from an EMBL/GenBank/DDBJ whole genome shotgun (WGS) entry which is preliminary data.</text>
</comment>
<evidence type="ECO:0000256" key="3">
    <source>
        <dbReference type="ARBA" id="ARBA00012480"/>
    </source>
</evidence>
<comment type="catalytic activity">
    <reaction evidence="34">
        <text>3-oxooctadecanoyl-[ACP] + NADPH + H(+) = (3R)-hydroxyoctadecanoyl-[ACP] + NADP(+)</text>
        <dbReference type="Rhea" id="RHEA:41920"/>
        <dbReference type="Rhea" id="RHEA-COMP:9653"/>
        <dbReference type="Rhea" id="RHEA-COMP:9654"/>
        <dbReference type="ChEBI" id="CHEBI:15378"/>
        <dbReference type="ChEBI" id="CHEBI:57783"/>
        <dbReference type="ChEBI" id="CHEBI:58349"/>
        <dbReference type="ChEBI" id="CHEBI:78487"/>
        <dbReference type="ChEBI" id="CHEBI:78488"/>
    </reaction>
    <physiologicalReaction direction="left-to-right" evidence="34">
        <dbReference type="Rhea" id="RHEA:41921"/>
    </physiologicalReaction>
</comment>
<evidence type="ECO:0000256" key="10">
    <source>
        <dbReference type="ARBA" id="ARBA00022553"/>
    </source>
</evidence>
<evidence type="ECO:0000256" key="14">
    <source>
        <dbReference type="ARBA" id="ARBA00022832"/>
    </source>
</evidence>
<evidence type="ECO:0000256" key="12">
    <source>
        <dbReference type="ARBA" id="ARBA00022799"/>
    </source>
</evidence>
<evidence type="ECO:0000256" key="7">
    <source>
        <dbReference type="ARBA" id="ARBA00018769"/>
    </source>
</evidence>
<dbReference type="InterPro" id="IPR018201">
    <property type="entry name" value="Ketoacyl_synth_AS"/>
</dbReference>
<dbReference type="EMBL" id="JAIFRP010000006">
    <property type="protein sequence ID" value="KAK2587686.1"/>
    <property type="molecule type" value="Genomic_DNA"/>
</dbReference>
<dbReference type="Pfam" id="PF08659">
    <property type="entry name" value="KR"/>
    <property type="match status" value="1"/>
</dbReference>
<dbReference type="SMART" id="SM00829">
    <property type="entry name" value="PKS_ER"/>
    <property type="match status" value="1"/>
</dbReference>
<dbReference type="InterPro" id="IPR001227">
    <property type="entry name" value="Ac_transferase_dom_sf"/>
</dbReference>
<dbReference type="Pfam" id="PF00109">
    <property type="entry name" value="ketoacyl-synt"/>
    <property type="match status" value="1"/>
</dbReference>
<comment type="catalytic activity">
    <reaction evidence="28">
        <text>(3R)-hydroxytetradecanoyl-[ACP] = (2E)-tetradecenoyl-[ACP] + H2O</text>
        <dbReference type="Rhea" id="RHEA:41892"/>
        <dbReference type="Rhea" id="RHEA-COMP:9646"/>
        <dbReference type="Rhea" id="RHEA-COMP:9647"/>
        <dbReference type="ChEBI" id="CHEBI:15377"/>
        <dbReference type="ChEBI" id="CHEBI:78474"/>
        <dbReference type="ChEBI" id="CHEBI:78475"/>
    </reaction>
    <physiologicalReaction direction="left-to-right" evidence="28">
        <dbReference type="Rhea" id="RHEA:41893"/>
    </physiologicalReaction>
</comment>
<evidence type="ECO:0000256" key="55">
    <source>
        <dbReference type="ARBA" id="ARBA00049019"/>
    </source>
</evidence>
<dbReference type="Pfam" id="PF02801">
    <property type="entry name" value="Ketoacyl-synt_C"/>
    <property type="match status" value="1"/>
</dbReference>
<dbReference type="SMART" id="SM00827">
    <property type="entry name" value="PKS_AT"/>
    <property type="match status" value="1"/>
</dbReference>
<dbReference type="PROSITE" id="PS50075">
    <property type="entry name" value="CARRIER"/>
    <property type="match status" value="1"/>
</dbReference>
<keyword evidence="11" id="KW-0808">Transferase</keyword>
<evidence type="ECO:0000256" key="11">
    <source>
        <dbReference type="ARBA" id="ARBA00022679"/>
    </source>
</evidence>
<evidence type="ECO:0000256" key="40">
    <source>
        <dbReference type="ARBA" id="ARBA00047578"/>
    </source>
</evidence>
<evidence type="ECO:0000256" key="42">
    <source>
        <dbReference type="ARBA" id="ARBA00047897"/>
    </source>
</evidence>
<feature type="domain" description="Ketosynthase family 3 (KS3)" evidence="66">
    <location>
        <begin position="27"/>
        <end position="434"/>
    </location>
</feature>
<dbReference type="InterPro" id="IPR042104">
    <property type="entry name" value="PKS_dehydratase_sf"/>
</dbReference>
<feature type="active site" description="Proton acceptor; for dehydratase activity" evidence="64">
    <location>
        <position position="901"/>
    </location>
</feature>
<dbReference type="CDD" id="cd05195">
    <property type="entry name" value="enoyl_red"/>
    <property type="match status" value="1"/>
</dbReference>
<reference evidence="68" key="2">
    <citation type="journal article" date="2023" name="Commun. Biol.">
        <title>Intrasexual cuticular hydrocarbon dimorphism in a wasp sheds light on hydrocarbon biosynthesis genes in Hymenoptera.</title>
        <authorList>
            <person name="Moris V.C."/>
            <person name="Podsiadlowski L."/>
            <person name="Martin S."/>
            <person name="Oeyen J.P."/>
            <person name="Donath A."/>
            <person name="Petersen M."/>
            <person name="Wilbrandt J."/>
            <person name="Misof B."/>
            <person name="Liedtke D."/>
            <person name="Thamm M."/>
            <person name="Scheiner R."/>
            <person name="Schmitt T."/>
            <person name="Niehuis O."/>
        </authorList>
    </citation>
    <scope>NUCLEOTIDE SEQUENCE</scope>
    <source>
        <strain evidence="68">GBR_01_08_01A</strain>
    </source>
</reference>
<comment type="catalytic activity">
    <reaction evidence="41">
        <text>(2E)-hexadecenoyl-[ACP] + NADPH + H(+) = hexadecanoyl-[ACP] + NADP(+)</text>
        <dbReference type="Rhea" id="RHEA:41912"/>
        <dbReference type="Rhea" id="RHEA-COMP:9651"/>
        <dbReference type="Rhea" id="RHEA-COMP:9652"/>
        <dbReference type="ChEBI" id="CHEBI:15378"/>
        <dbReference type="ChEBI" id="CHEBI:57783"/>
        <dbReference type="ChEBI" id="CHEBI:58349"/>
        <dbReference type="ChEBI" id="CHEBI:78481"/>
        <dbReference type="ChEBI" id="CHEBI:78483"/>
    </reaction>
    <physiologicalReaction direction="left-to-right" evidence="41">
        <dbReference type="Rhea" id="RHEA:41913"/>
    </physiologicalReaction>
</comment>
<dbReference type="EC" id="2.3.1.41" evidence="6"/>
<keyword evidence="22" id="KW-0511">Multifunctional enzyme</keyword>
<evidence type="ECO:0000256" key="63">
    <source>
        <dbReference type="ARBA" id="ARBA00049533"/>
    </source>
</evidence>
<evidence type="ECO:0000256" key="17">
    <source>
        <dbReference type="ARBA" id="ARBA00022990"/>
    </source>
</evidence>
<dbReference type="SUPFAM" id="SSF53474">
    <property type="entry name" value="alpha/beta-Hydrolases"/>
    <property type="match status" value="1"/>
</dbReference>
<comment type="catalytic activity">
    <reaction evidence="45">
        <text>hexadecanoyl-[ACP] + malonyl-[ACP] + H(+) = 3-oxooctadecanoyl-[ACP] + holo-[ACP] + CO2</text>
        <dbReference type="Rhea" id="RHEA:41916"/>
        <dbReference type="Rhea" id="RHEA-COMP:9623"/>
        <dbReference type="Rhea" id="RHEA-COMP:9652"/>
        <dbReference type="Rhea" id="RHEA-COMP:9653"/>
        <dbReference type="Rhea" id="RHEA-COMP:9685"/>
        <dbReference type="ChEBI" id="CHEBI:15378"/>
        <dbReference type="ChEBI" id="CHEBI:16526"/>
        <dbReference type="ChEBI" id="CHEBI:64479"/>
        <dbReference type="ChEBI" id="CHEBI:78449"/>
        <dbReference type="ChEBI" id="CHEBI:78483"/>
        <dbReference type="ChEBI" id="CHEBI:78487"/>
    </reaction>
    <physiologicalReaction direction="left-to-right" evidence="45">
        <dbReference type="Rhea" id="RHEA:41917"/>
    </physiologicalReaction>
</comment>
<proteinExistence type="predicted"/>
<keyword evidence="13" id="KW-0378">Hydrolase</keyword>
<dbReference type="EC" id="1.3.1.39" evidence="2"/>
<evidence type="ECO:0000256" key="19">
    <source>
        <dbReference type="ARBA" id="ARBA00023027"/>
    </source>
</evidence>
<dbReference type="PROSITE" id="PS00606">
    <property type="entry name" value="KS3_1"/>
    <property type="match status" value="1"/>
</dbReference>
<dbReference type="Pfam" id="PF00698">
    <property type="entry name" value="Acyl_transf_1"/>
    <property type="match status" value="1"/>
</dbReference>
<evidence type="ECO:0000256" key="58">
    <source>
        <dbReference type="ARBA" id="ARBA00049263"/>
    </source>
</evidence>
<comment type="catalytic activity">
    <reaction evidence="55">
        <text>(2E)-octadecenoyl-[ACP] + NADPH + H(+) = octadecanoyl-[ACP] + NADP(+)</text>
        <dbReference type="Rhea" id="RHEA:41928"/>
        <dbReference type="Rhea" id="RHEA-COMP:9655"/>
        <dbReference type="Rhea" id="RHEA-COMP:9656"/>
        <dbReference type="ChEBI" id="CHEBI:15378"/>
        <dbReference type="ChEBI" id="CHEBI:57783"/>
        <dbReference type="ChEBI" id="CHEBI:58349"/>
        <dbReference type="ChEBI" id="CHEBI:78489"/>
        <dbReference type="ChEBI" id="CHEBI:78495"/>
    </reaction>
    <physiologicalReaction direction="left-to-right" evidence="55">
        <dbReference type="Rhea" id="RHEA:41929"/>
    </physiologicalReaction>
</comment>
<accession>A0AAD9VUN5</accession>
<dbReference type="SUPFAM" id="SSF52151">
    <property type="entry name" value="FabD/lysophospholipase-like"/>
    <property type="match status" value="1"/>
</dbReference>
<dbReference type="Pfam" id="PF21089">
    <property type="entry name" value="PKS_DH_N"/>
    <property type="match status" value="1"/>
</dbReference>
<dbReference type="CDD" id="cd00833">
    <property type="entry name" value="PKS"/>
    <property type="match status" value="1"/>
</dbReference>
<dbReference type="InterPro" id="IPR014030">
    <property type="entry name" value="Ketoacyl_synth_N"/>
</dbReference>
<comment type="catalytic activity">
    <reaction evidence="43">
        <text>3-oxobutanoyl-[ACP] + NADPH + H(+) = (3R)-hydroxybutanoyl-[ACP] + NADP(+)</text>
        <dbReference type="Rhea" id="RHEA:41804"/>
        <dbReference type="Rhea" id="RHEA-COMP:9625"/>
        <dbReference type="Rhea" id="RHEA-COMP:9626"/>
        <dbReference type="ChEBI" id="CHEBI:15378"/>
        <dbReference type="ChEBI" id="CHEBI:57783"/>
        <dbReference type="ChEBI" id="CHEBI:58349"/>
        <dbReference type="ChEBI" id="CHEBI:78450"/>
        <dbReference type="ChEBI" id="CHEBI:78451"/>
    </reaction>
    <physiologicalReaction direction="left-to-right" evidence="43">
        <dbReference type="Rhea" id="RHEA:41805"/>
    </physiologicalReaction>
</comment>
<comment type="catalytic activity">
    <reaction evidence="48">
        <text>(2E)-octenoyl-[ACP] + NADPH + H(+) = octanoyl-[ACP] + NADP(+)</text>
        <dbReference type="Rhea" id="RHEA:41848"/>
        <dbReference type="Rhea" id="RHEA-COMP:9635"/>
        <dbReference type="Rhea" id="RHEA-COMP:9636"/>
        <dbReference type="ChEBI" id="CHEBI:15378"/>
        <dbReference type="ChEBI" id="CHEBI:57783"/>
        <dbReference type="ChEBI" id="CHEBI:58349"/>
        <dbReference type="ChEBI" id="CHEBI:78462"/>
        <dbReference type="ChEBI" id="CHEBI:78463"/>
    </reaction>
    <physiologicalReaction direction="left-to-right" evidence="48">
        <dbReference type="Rhea" id="RHEA:41849"/>
    </physiologicalReaction>
</comment>
<dbReference type="PROSITE" id="PS52019">
    <property type="entry name" value="PKS_MFAS_DH"/>
    <property type="match status" value="1"/>
</dbReference>
<keyword evidence="20" id="KW-0443">Lipid metabolism</keyword>
<dbReference type="FunFam" id="3.40.50.720:FF:000209">
    <property type="entry name" value="Polyketide synthase Pks12"/>
    <property type="match status" value="1"/>
</dbReference>
<evidence type="ECO:0000256" key="57">
    <source>
        <dbReference type="ARBA" id="ARBA00049171"/>
    </source>
</evidence>
<evidence type="ECO:0000256" key="36">
    <source>
        <dbReference type="ARBA" id="ARBA00047400"/>
    </source>
</evidence>
<evidence type="ECO:0000256" key="61">
    <source>
        <dbReference type="ARBA" id="ARBA00049449"/>
    </source>
</evidence>
<dbReference type="Gene3D" id="3.30.70.3290">
    <property type="match status" value="1"/>
</dbReference>
<comment type="catalytic activity">
    <reaction evidence="59">
        <text>3-oxohexadecanoyl-[ACP] + NADPH + H(+) = (3R)-hydroxyhexadecanoyl-[ACP] + NADP(+)</text>
        <dbReference type="Rhea" id="RHEA:41904"/>
        <dbReference type="Rhea" id="RHEA-COMP:9649"/>
        <dbReference type="Rhea" id="RHEA-COMP:9650"/>
        <dbReference type="ChEBI" id="CHEBI:15378"/>
        <dbReference type="ChEBI" id="CHEBI:57783"/>
        <dbReference type="ChEBI" id="CHEBI:58349"/>
        <dbReference type="ChEBI" id="CHEBI:78478"/>
        <dbReference type="ChEBI" id="CHEBI:78480"/>
    </reaction>
    <physiologicalReaction direction="left-to-right" evidence="59">
        <dbReference type="Rhea" id="RHEA:41905"/>
    </physiologicalReaction>
</comment>
<keyword evidence="21" id="KW-0275">Fatty acid biosynthesis</keyword>
<comment type="catalytic activity">
    <reaction evidence="42">
        <text>(2E)-hexenoyl-[ACP] + NADPH + H(+) = hexanoyl-[ACP] + NADP(+)</text>
        <dbReference type="Rhea" id="RHEA:41832"/>
        <dbReference type="Rhea" id="RHEA-COMP:9631"/>
        <dbReference type="Rhea" id="RHEA-COMP:9632"/>
        <dbReference type="ChEBI" id="CHEBI:15378"/>
        <dbReference type="ChEBI" id="CHEBI:57783"/>
        <dbReference type="ChEBI" id="CHEBI:58349"/>
        <dbReference type="ChEBI" id="CHEBI:78458"/>
        <dbReference type="ChEBI" id="CHEBI:78459"/>
    </reaction>
    <physiologicalReaction direction="left-to-right" evidence="42">
        <dbReference type="Rhea" id="RHEA:41833"/>
    </physiologicalReaction>
</comment>
<dbReference type="SMART" id="SM00823">
    <property type="entry name" value="PKS_PP"/>
    <property type="match status" value="1"/>
</dbReference>
<comment type="catalytic activity">
    <reaction evidence="51">
        <text>a 2,3-saturated acyl-[ACP] + NADP(+) = a (2E)-enoyl-[ACP] + NADPH + H(+)</text>
        <dbReference type="Rhea" id="RHEA:22564"/>
        <dbReference type="Rhea" id="RHEA-COMP:9925"/>
        <dbReference type="Rhea" id="RHEA-COMP:9926"/>
        <dbReference type="ChEBI" id="CHEBI:15378"/>
        <dbReference type="ChEBI" id="CHEBI:57783"/>
        <dbReference type="ChEBI" id="CHEBI:58349"/>
        <dbReference type="ChEBI" id="CHEBI:78784"/>
        <dbReference type="ChEBI" id="CHEBI:78785"/>
        <dbReference type="EC" id="1.3.1.39"/>
    </reaction>
    <physiologicalReaction direction="right-to-left" evidence="51">
        <dbReference type="Rhea" id="RHEA:22566"/>
    </physiologicalReaction>
</comment>
<name>A0AAD9VUN5_9HYME</name>
<dbReference type="InterPro" id="IPR016039">
    <property type="entry name" value="Thiolase-like"/>
</dbReference>
<evidence type="ECO:0000256" key="47">
    <source>
        <dbReference type="ARBA" id="ARBA00048289"/>
    </source>
</evidence>
<dbReference type="Pfam" id="PF00107">
    <property type="entry name" value="ADH_zinc_N"/>
    <property type="match status" value="1"/>
</dbReference>
<comment type="catalytic activity">
    <reaction evidence="50">
        <text>3-oxohexanoyl-[ACP] + NADPH + H(+) = (3R)-hydroxyhexanoyl-[ACP] + NADP(+)</text>
        <dbReference type="Rhea" id="RHEA:41824"/>
        <dbReference type="Rhea" id="RHEA-COMP:9629"/>
        <dbReference type="Rhea" id="RHEA-COMP:9630"/>
        <dbReference type="ChEBI" id="CHEBI:15378"/>
        <dbReference type="ChEBI" id="CHEBI:57783"/>
        <dbReference type="ChEBI" id="CHEBI:58349"/>
        <dbReference type="ChEBI" id="CHEBI:78456"/>
        <dbReference type="ChEBI" id="CHEBI:78457"/>
    </reaction>
    <physiologicalReaction direction="left-to-right" evidence="50">
        <dbReference type="Rhea" id="RHEA:41825"/>
    </physiologicalReaction>
</comment>
<dbReference type="SUPFAM" id="SSF55048">
    <property type="entry name" value="Probable ACP-binding domain of malonyl-CoA ACP transacylase"/>
    <property type="match status" value="1"/>
</dbReference>
<evidence type="ECO:0000256" key="15">
    <source>
        <dbReference type="ARBA" id="ARBA00022857"/>
    </source>
</evidence>
<comment type="catalytic activity">
    <reaction evidence="56">
        <text>decanoyl-[ACP] + malonyl-[ACP] + H(+) = 3-oxododecanoyl-[ACP] + holo-[ACP] + CO2</text>
        <dbReference type="Rhea" id="RHEA:41868"/>
        <dbReference type="Rhea" id="RHEA-COMP:9623"/>
        <dbReference type="Rhea" id="RHEA-COMP:9640"/>
        <dbReference type="Rhea" id="RHEA-COMP:9641"/>
        <dbReference type="Rhea" id="RHEA-COMP:9685"/>
        <dbReference type="ChEBI" id="CHEBI:15378"/>
        <dbReference type="ChEBI" id="CHEBI:16526"/>
        <dbReference type="ChEBI" id="CHEBI:64479"/>
        <dbReference type="ChEBI" id="CHEBI:78449"/>
        <dbReference type="ChEBI" id="CHEBI:78468"/>
        <dbReference type="ChEBI" id="CHEBI:78469"/>
    </reaction>
    <physiologicalReaction direction="left-to-right" evidence="56">
        <dbReference type="Rhea" id="RHEA:41869"/>
    </physiologicalReaction>
</comment>
<dbReference type="PANTHER" id="PTHR43775">
    <property type="entry name" value="FATTY ACID SYNTHASE"/>
    <property type="match status" value="1"/>
</dbReference>
<dbReference type="GO" id="GO:0004315">
    <property type="term" value="F:3-oxoacyl-[acyl-carrier-protein] synthase activity"/>
    <property type="evidence" value="ECO:0007669"/>
    <property type="project" value="UniProtKB-EC"/>
</dbReference>
<evidence type="ECO:0000256" key="50">
    <source>
        <dbReference type="ARBA" id="ARBA00048571"/>
    </source>
</evidence>
<evidence type="ECO:0000259" key="66">
    <source>
        <dbReference type="PROSITE" id="PS52004"/>
    </source>
</evidence>
<evidence type="ECO:0000256" key="34">
    <source>
        <dbReference type="ARBA" id="ARBA00047300"/>
    </source>
</evidence>
<evidence type="ECO:0000256" key="33">
    <source>
        <dbReference type="ARBA" id="ARBA00044883"/>
    </source>
</evidence>
<evidence type="ECO:0000256" key="26">
    <source>
        <dbReference type="ARBA" id="ARBA00023388"/>
    </source>
</evidence>
<dbReference type="SUPFAM" id="SSF53901">
    <property type="entry name" value="Thiolase-like"/>
    <property type="match status" value="1"/>
</dbReference>
<dbReference type="InterPro" id="IPR011032">
    <property type="entry name" value="GroES-like_sf"/>
</dbReference>
<dbReference type="InterPro" id="IPR020841">
    <property type="entry name" value="PKS_Beta-ketoAc_synthase_dom"/>
</dbReference>
<dbReference type="InterPro" id="IPR049900">
    <property type="entry name" value="PKS_mFAS_DH"/>
</dbReference>
<dbReference type="Gene3D" id="1.10.1200.10">
    <property type="entry name" value="ACP-like"/>
    <property type="match status" value="1"/>
</dbReference>
<dbReference type="EC" id="2.3.1.85" evidence="4"/>
<dbReference type="Gene3D" id="3.90.180.10">
    <property type="entry name" value="Medium-chain alcohol dehydrogenases, catalytic domain"/>
    <property type="match status" value="1"/>
</dbReference>
<feature type="region of interest" description="C-terminal hotdog fold" evidence="64">
    <location>
        <begin position="1005"/>
        <end position="1126"/>
    </location>
</feature>
<evidence type="ECO:0000256" key="18">
    <source>
        <dbReference type="ARBA" id="ARBA00023002"/>
    </source>
</evidence>
<evidence type="ECO:0000256" key="64">
    <source>
        <dbReference type="PROSITE-ProRule" id="PRU01363"/>
    </source>
</evidence>
<comment type="catalytic activity">
    <reaction evidence="62">
        <text>(2E)-decenoyl-[ACP] + NADPH + H(+) = decanoyl-[ACP] + NADP(+)</text>
        <dbReference type="Rhea" id="RHEA:41864"/>
        <dbReference type="Rhea" id="RHEA-COMP:9639"/>
        <dbReference type="Rhea" id="RHEA-COMP:9640"/>
        <dbReference type="ChEBI" id="CHEBI:15378"/>
        <dbReference type="ChEBI" id="CHEBI:57783"/>
        <dbReference type="ChEBI" id="CHEBI:58349"/>
        <dbReference type="ChEBI" id="CHEBI:78467"/>
        <dbReference type="ChEBI" id="CHEBI:78468"/>
    </reaction>
    <physiologicalReaction direction="left-to-right" evidence="62">
        <dbReference type="Rhea" id="RHEA:41865"/>
    </physiologicalReaction>
</comment>
<dbReference type="SMART" id="SM00825">
    <property type="entry name" value="PKS_KS"/>
    <property type="match status" value="1"/>
</dbReference>
<dbReference type="SUPFAM" id="SSF50129">
    <property type="entry name" value="GroES-like"/>
    <property type="match status" value="1"/>
</dbReference>
<evidence type="ECO:0000256" key="59">
    <source>
        <dbReference type="ARBA" id="ARBA00049414"/>
    </source>
</evidence>
<evidence type="ECO:0000256" key="43">
    <source>
        <dbReference type="ARBA" id="ARBA00047953"/>
    </source>
</evidence>
<evidence type="ECO:0000256" key="45">
    <source>
        <dbReference type="ARBA" id="ARBA00048051"/>
    </source>
</evidence>
<evidence type="ECO:0000256" key="6">
    <source>
        <dbReference type="ARBA" id="ARBA00013191"/>
    </source>
</evidence>
<evidence type="ECO:0000256" key="32">
    <source>
        <dbReference type="ARBA" id="ARBA00023442"/>
    </source>
</evidence>
<keyword evidence="69" id="KW-1185">Reference proteome</keyword>
<comment type="catalytic activity">
    <reaction evidence="44">
        <text>acetyl-[ACP] + malonyl-[ACP] + H(+) = 3-oxobutanoyl-[ACP] + holo-[ACP] + CO2</text>
        <dbReference type="Rhea" id="RHEA:41800"/>
        <dbReference type="Rhea" id="RHEA-COMP:9621"/>
        <dbReference type="Rhea" id="RHEA-COMP:9623"/>
        <dbReference type="Rhea" id="RHEA-COMP:9625"/>
        <dbReference type="Rhea" id="RHEA-COMP:9685"/>
        <dbReference type="ChEBI" id="CHEBI:15378"/>
        <dbReference type="ChEBI" id="CHEBI:16526"/>
        <dbReference type="ChEBI" id="CHEBI:64479"/>
        <dbReference type="ChEBI" id="CHEBI:78446"/>
        <dbReference type="ChEBI" id="CHEBI:78449"/>
        <dbReference type="ChEBI" id="CHEBI:78450"/>
    </reaction>
    <physiologicalReaction direction="left-to-right" evidence="44">
        <dbReference type="Rhea" id="RHEA:41801"/>
    </physiologicalReaction>
</comment>
<comment type="catalytic activity">
    <reaction evidence="27">
        <text>a (3R)-hydroxyacyl-[ACP] = a (2E)-enoyl-[ACP] + H2O</text>
        <dbReference type="Rhea" id="RHEA:13097"/>
        <dbReference type="Rhea" id="RHEA-COMP:9925"/>
        <dbReference type="Rhea" id="RHEA-COMP:9945"/>
        <dbReference type="ChEBI" id="CHEBI:15377"/>
        <dbReference type="ChEBI" id="CHEBI:78784"/>
        <dbReference type="ChEBI" id="CHEBI:78827"/>
        <dbReference type="EC" id="4.2.1.59"/>
    </reaction>
    <physiologicalReaction direction="left-to-right" evidence="27">
        <dbReference type="Rhea" id="RHEA:13098"/>
    </physiologicalReaction>
</comment>
<dbReference type="EC" id="1.1.1.100" evidence="5"/>
<evidence type="ECO:0000256" key="16">
    <source>
        <dbReference type="ARBA" id="ARBA00022898"/>
    </source>
</evidence>
<comment type="catalytic activity">
    <reaction evidence="61">
        <text>butanoyl-[ACP] + malonyl-[ACP] + H(+) = 3-oxohexanoyl-[ACP] + holo-[ACP] + CO2</text>
        <dbReference type="Rhea" id="RHEA:41820"/>
        <dbReference type="Rhea" id="RHEA-COMP:9623"/>
        <dbReference type="Rhea" id="RHEA-COMP:9628"/>
        <dbReference type="Rhea" id="RHEA-COMP:9629"/>
        <dbReference type="Rhea" id="RHEA-COMP:9685"/>
        <dbReference type="ChEBI" id="CHEBI:15378"/>
        <dbReference type="ChEBI" id="CHEBI:16526"/>
        <dbReference type="ChEBI" id="CHEBI:64479"/>
        <dbReference type="ChEBI" id="CHEBI:78449"/>
        <dbReference type="ChEBI" id="CHEBI:78454"/>
        <dbReference type="ChEBI" id="CHEBI:78456"/>
    </reaction>
    <physiologicalReaction direction="left-to-right" evidence="61">
        <dbReference type="Rhea" id="RHEA:41821"/>
    </physiologicalReaction>
</comment>
<evidence type="ECO:0000256" key="1">
    <source>
        <dbReference type="ARBA" id="ARBA00005189"/>
    </source>
</evidence>
<dbReference type="GO" id="GO:0031177">
    <property type="term" value="F:phosphopantetheine binding"/>
    <property type="evidence" value="ECO:0007669"/>
    <property type="project" value="InterPro"/>
</dbReference>
<dbReference type="InterPro" id="IPR014031">
    <property type="entry name" value="Ketoacyl_synth_C"/>
</dbReference>
<dbReference type="InterPro" id="IPR016036">
    <property type="entry name" value="Malonyl_transacylase_ACP-bd"/>
</dbReference>
<dbReference type="Pfam" id="PF00550">
    <property type="entry name" value="PP-binding"/>
    <property type="match status" value="1"/>
</dbReference>
<evidence type="ECO:0000256" key="39">
    <source>
        <dbReference type="ARBA" id="ARBA00047500"/>
    </source>
</evidence>
<dbReference type="InterPro" id="IPR036291">
    <property type="entry name" value="NAD(P)-bd_dom_sf"/>
</dbReference>
<evidence type="ECO:0000256" key="35">
    <source>
        <dbReference type="ARBA" id="ARBA00047394"/>
    </source>
</evidence>
<evidence type="ECO:0000256" key="30">
    <source>
        <dbReference type="ARBA" id="ARBA00023401"/>
    </source>
</evidence>
<dbReference type="InterPro" id="IPR050091">
    <property type="entry name" value="PKS_NRPS_Biosynth_Enz"/>
</dbReference>
<dbReference type="InterPro" id="IPR020806">
    <property type="entry name" value="PKS_PP-bd"/>
</dbReference>
<comment type="catalytic activity">
    <reaction evidence="31">
        <text>(3R)-hydroxybutanoyl-[ACP] = (2E)-butenoyl-[ACP] + H2O</text>
        <dbReference type="Rhea" id="RHEA:41808"/>
        <dbReference type="Rhea" id="RHEA-COMP:9626"/>
        <dbReference type="Rhea" id="RHEA-COMP:9627"/>
        <dbReference type="ChEBI" id="CHEBI:15377"/>
        <dbReference type="ChEBI" id="CHEBI:78451"/>
        <dbReference type="ChEBI" id="CHEBI:78453"/>
    </reaction>
    <physiologicalReaction direction="left-to-right" evidence="31">
        <dbReference type="Rhea" id="RHEA:41809"/>
    </physiologicalReaction>
</comment>
<comment type="catalytic activity">
    <reaction evidence="47">
        <text>tetradecanoyl-[ACP] + H2O = tetradecanoate + holo-[ACP] + H(+)</text>
        <dbReference type="Rhea" id="RHEA:30123"/>
        <dbReference type="Rhea" id="RHEA-COMP:9648"/>
        <dbReference type="Rhea" id="RHEA-COMP:9685"/>
        <dbReference type="ChEBI" id="CHEBI:15377"/>
        <dbReference type="ChEBI" id="CHEBI:15378"/>
        <dbReference type="ChEBI" id="CHEBI:30807"/>
        <dbReference type="ChEBI" id="CHEBI:64479"/>
        <dbReference type="ChEBI" id="CHEBI:78477"/>
        <dbReference type="EC" id="3.1.2.14"/>
    </reaction>
    <physiologicalReaction direction="left-to-right" evidence="47">
        <dbReference type="Rhea" id="RHEA:30124"/>
    </physiologicalReaction>
</comment>
<dbReference type="GO" id="GO:0006633">
    <property type="term" value="P:fatty acid biosynthetic process"/>
    <property type="evidence" value="ECO:0007669"/>
    <property type="project" value="UniProtKB-KW"/>
</dbReference>
<evidence type="ECO:0000256" key="5">
    <source>
        <dbReference type="ARBA" id="ARBA00012948"/>
    </source>
</evidence>
<comment type="catalytic activity">
    <reaction evidence="35">
        <text>hexanoyl-[ACP] + malonyl-[ACP] + H(+) = 3-oxooctanoyl-[ACP] + holo-[ACP] + CO2</text>
        <dbReference type="Rhea" id="RHEA:41836"/>
        <dbReference type="Rhea" id="RHEA-COMP:9623"/>
        <dbReference type="Rhea" id="RHEA-COMP:9632"/>
        <dbReference type="Rhea" id="RHEA-COMP:9633"/>
        <dbReference type="Rhea" id="RHEA-COMP:9685"/>
        <dbReference type="ChEBI" id="CHEBI:15378"/>
        <dbReference type="ChEBI" id="CHEBI:16526"/>
        <dbReference type="ChEBI" id="CHEBI:64479"/>
        <dbReference type="ChEBI" id="CHEBI:78449"/>
        <dbReference type="ChEBI" id="CHEBI:78459"/>
        <dbReference type="ChEBI" id="CHEBI:78460"/>
    </reaction>
    <physiologicalReaction direction="left-to-right" evidence="35">
        <dbReference type="Rhea" id="RHEA:41837"/>
    </physiologicalReaction>
</comment>
<gene>
    <name evidence="68" type="ORF">KPH14_003803</name>
</gene>
<evidence type="ECO:0000256" key="60">
    <source>
        <dbReference type="ARBA" id="ARBA00049422"/>
    </source>
</evidence>
<keyword evidence="19" id="KW-0520">NAD</keyword>
<comment type="pathway">
    <text evidence="1">Lipid metabolism.</text>
</comment>
<dbReference type="GO" id="GO:0004313">
    <property type="term" value="F:[acyl-carrier-protein] S-acetyltransferase activity"/>
    <property type="evidence" value="ECO:0007669"/>
    <property type="project" value="UniProtKB-EC"/>
</dbReference>
<evidence type="ECO:0000256" key="31">
    <source>
        <dbReference type="ARBA" id="ARBA00023402"/>
    </source>
</evidence>
<dbReference type="Gene3D" id="3.40.50.720">
    <property type="entry name" value="NAD(P)-binding Rossmann-like Domain"/>
    <property type="match status" value="1"/>
</dbReference>
<comment type="catalytic activity">
    <reaction evidence="33">
        <text>acetyl-CoA + n malonyl-CoA + 2n NADPH + 2n H(+) = a long-chain fatty acid + (n+1) CoA + n CO2 + 2n NADP(+).</text>
        <dbReference type="EC" id="2.3.1.85"/>
    </reaction>
</comment>
<feature type="domain" description="Carrier" evidence="65">
    <location>
        <begin position="2027"/>
        <end position="2104"/>
    </location>
</feature>
<keyword evidence="10" id="KW-0597">Phosphoprotein</keyword>
<dbReference type="InterPro" id="IPR001031">
    <property type="entry name" value="Thioesterase"/>
</dbReference>
<evidence type="ECO:0000256" key="48">
    <source>
        <dbReference type="ARBA" id="ARBA00048420"/>
    </source>
</evidence>
<comment type="function">
    <text evidence="32">Fatty acid synthetase is a multifunctional enzyme that catalyzes the de novo biosynthesis of long-chain saturated fatty acids starting from acetyl-CoA and malonyl-CoA in the presence of NADPH. This multifunctional protein contains 7 catalytic activities and a site for the binding of the prosthetic group 4'-phosphopantetheine of the acyl carrier protein ([ACP]) domain.</text>
</comment>
<evidence type="ECO:0000256" key="49">
    <source>
        <dbReference type="ARBA" id="ARBA00048506"/>
    </source>
</evidence>
<evidence type="ECO:0000313" key="69">
    <source>
        <dbReference type="Proteomes" id="UP001258017"/>
    </source>
</evidence>
<evidence type="ECO:0000259" key="65">
    <source>
        <dbReference type="PROSITE" id="PS50075"/>
    </source>
</evidence>
<feature type="active site" description="Proton donor; for dehydratase activity" evidence="64">
    <location>
        <position position="1054"/>
    </location>
</feature>
<evidence type="ECO:0000256" key="8">
    <source>
        <dbReference type="ARBA" id="ARBA00022450"/>
    </source>
</evidence>
<comment type="catalytic activity">
    <reaction evidence="30">
        <text>(3R)-hydroxyhexadecanoyl-[ACP] = (2E)-hexadecenoyl-[ACP] + H2O</text>
        <dbReference type="Rhea" id="RHEA:41908"/>
        <dbReference type="Rhea" id="RHEA-COMP:9650"/>
        <dbReference type="Rhea" id="RHEA-COMP:9651"/>
        <dbReference type="ChEBI" id="CHEBI:15377"/>
        <dbReference type="ChEBI" id="CHEBI:78480"/>
        <dbReference type="ChEBI" id="CHEBI:78481"/>
    </reaction>
    <physiologicalReaction direction="left-to-right" evidence="30">
        <dbReference type="Rhea" id="RHEA:41909"/>
    </physiologicalReaction>
</comment>
<comment type="catalytic activity">
    <reaction evidence="26">
        <text>(3R)-hydroxydecanoyl-[ACP] = (2E)-decenoyl-[ACP] + H2O</text>
        <dbReference type="Rhea" id="RHEA:41860"/>
        <dbReference type="Rhea" id="RHEA-COMP:9638"/>
        <dbReference type="Rhea" id="RHEA-COMP:9639"/>
        <dbReference type="ChEBI" id="CHEBI:15377"/>
        <dbReference type="ChEBI" id="CHEBI:78466"/>
        <dbReference type="ChEBI" id="CHEBI:78467"/>
    </reaction>
    <physiologicalReaction direction="left-to-right" evidence="26">
        <dbReference type="Rhea" id="RHEA:41861"/>
    </physiologicalReaction>
</comment>
<evidence type="ECO:0000256" key="13">
    <source>
        <dbReference type="ARBA" id="ARBA00022801"/>
    </source>
</evidence>
<evidence type="ECO:0000259" key="67">
    <source>
        <dbReference type="PROSITE" id="PS52019"/>
    </source>
</evidence>
<evidence type="ECO:0000256" key="27">
    <source>
        <dbReference type="ARBA" id="ARBA00023394"/>
    </source>
</evidence>
<comment type="catalytic activity">
    <reaction evidence="53">
        <text>hexadecanoyl-[ACP] + H2O = hexadecanoate + holo-[ACP] + H(+)</text>
        <dbReference type="Rhea" id="RHEA:41932"/>
        <dbReference type="Rhea" id="RHEA-COMP:9652"/>
        <dbReference type="Rhea" id="RHEA-COMP:9685"/>
        <dbReference type="ChEBI" id="CHEBI:7896"/>
        <dbReference type="ChEBI" id="CHEBI:15377"/>
        <dbReference type="ChEBI" id="CHEBI:15378"/>
        <dbReference type="ChEBI" id="CHEBI:64479"/>
        <dbReference type="ChEBI" id="CHEBI:78483"/>
        <dbReference type="EC" id="3.1.2.14"/>
    </reaction>
    <physiologicalReaction direction="left-to-right" evidence="53">
        <dbReference type="Rhea" id="RHEA:41933"/>
    </physiologicalReaction>
</comment>
<sequence>MPAQFEGVNSPIVREPMVSNGMSHGTQEDVVITGISGRLPLSSSIEEFKKNLLEGIDCVTEDDTRWPRGLYGVPHRAGKIKTEDVASFDATFFGVHHKQAHVMDPQLRMLLEATHEAIVDAGYNPAMLRGSKTGVFIGVSSSDAEQYWTSDPKLVNGYGLIGCCEAMFPNRISYTFDLKGPSYAIDTACSSSLYALHQAVTSIRIGECDAAIVGGVNLVLKPTSSLQFHRLNMLSHDGMCKAFDADGKGYVRADGAVALLIQKASAARRIYATIIKSKTNIDGYKTEGITFPNGEMQAKLVREVYNECGIDPADVSYVEAHGTGTKVGDPQEVNAIVDIFCKDRKGPLLIGSVKSNAGHSEPASGVTALAKVIIAMESGVIPPNLHYSTPNPDIPALVDGRLKVVDKLTPWNGGLIALNSFGFGGANAHVVLRSNPKPKLSPMLETKLPKLVAVSGRTKDAVNYLLDAVRANEKDDEFIALLHDIHYENIPGHMVRGFEILGKPDRYREVIDFNGAKRPVWFVFSGMGSQWKGMGKQLFCIETFRRSIERSAEVLKPEGIDLMDLILNGTDETFNKILNSFVSIAAIQIALVDVLTLVDVHPDGIVGHSVGELGCAYADGTFTAEQTILAAYWRGKSITESDIIPGAMAAVGLSWEEAARRCPPGVYPVCHNSADSVTISGPIEATNKFIKELQAENIFAKGVDSSSIAFHSKYIAPAGPKLRAVLEKIIPNPKQRSAKWISSSIPENAWGGPLAQLSSAAYHVNNLLSPVLFHEAMAHVPENAIVVEIAPHCLLQAILRRSLGPNATNLGLHKRDHKDNVSFLLSNLGKLYAAGAKPKISNLYPPVNYPVGRGTPMINSLIKWDHSAVWSVPDFSKTNRAAESYVEVDLSNETDSYIAGHTIDGRILYPATGYITLVWQTFAKLHDMEYQKMPVILENVHFHRATIIPKEGMVKFLINIFMGSGEFEICESGSVAVTGKIRRPDNIEKEQLDLPPITPTKEAGLLDLTTKDIYKELRLRGYDYTGIFQGITKADNRGRVGQIQWNNNWIAYMDAMLQFSLLDHSNRELYVPTRLQRLSIDPLVHFKLVNELPKEGGALPIYKYKNINCVKTGGVETRGIKASLAPRRQQAQAAPKHERYTFIPYENNQILAEDPDKAKLHALSVLSQLICDHTLSSKIKIIEVAGERAPEALLTPHIIQILYSEPMVGVVESQLITTSPDNYAFLADQSIKVVTRDVNKGLTGLDMNIVLAADVLTNKSLNVLQNLATALKSRGFIILEETGSFDKKLFQGTGLTCVSIQVASGRAYVLVKKTEQKRESTIVQLTEKNFSWLKSVKAALKKAEAQDQELILVCQGEELFGMVGFMNCLRIENATGNMRYFFIQDKNAPKFSLTAPLYAEQLSKQVMANVLKGGQWGSYRHLRLEQKNDASSLQVEHAFVNTLVRGDLSSLRWIESPLSFHRPEKHPELEMCSVYYASLNFKDIMVATGKLPPDALPGNMAAQECILGIEFSGRDTRGRRVMGMVAAQGLATTLLADPLFVWEVPDKWTLEEAATIPIAYGTSYYALFVRGRLQPGESVLIHAGSGGVGQASIAIALHAGCKVYTTVGSQEKRNFLKKAFPQLSDRNIGNSRDTSFEQFIMNETNGRGVDVIVNSLADEKLQATVRCLAIDGRFLEIGKYDLSNNSNLGMSIFLKNTSFHGIIVDSLFDSKSSEKEELVRLINEGIKNGAIRPLPMTVFTEQQLEQSFRYMATGKHIGKVLLKIRDEEPQKITQPSPKTVAAIPRTYMNPEKSYILVGGLGGFGLELANWMVRRGAKHIVLTSRSGIRTGYQSLCVRRWRESGVNVVVSTTDCSTLTGAEQLIKETNKIAPVGGIFNLAVVLEDALFINLDEENFKRSSLPKVETTKNLDAVSRKHCPSLDYFVVFSSVSCGRGNMGQTNYALSNSAMERIVEQRQANGLPGLAIQWGSIGDVGLILETMGDNDLEIGGTLPQRMNSCLSTMDMFLQQLHPILSSIVLAEKHKTGDGASDVSLLDTVANILGIKDSKTMNPNNTLGDLGMDSLMGTEIKQILERNHDLVLSPQEIRNLTFAKLLELSSNNAETKEPAIPTSKTNTTEDKTDELLFRFYDAEILPTQSVVKLETKDSKGTPLFFIHAIEGVISSFKPLAKELERPAWGFQCIQDTPLENLTDTAKSYIKELKQIQKKGPYHIAGYSFGTCIAFEMGVELEKAGEEVTLTFIDGSPSFVNVHTVSKKAIDGSATEIDDYKKTLAFFVTLFRKDVGFAKAYNVLKSVQTEEQTLNKMVEVIDTTRFTPEELKIAGMMLYKKLLAADRYKPSDMFGGKVLLIKARDSFITLSDDYGLSEICKQSVQIKEIGGDHRSILIGDNAKQIASMLKA</sequence>
<comment type="catalytic activity">
    <reaction evidence="60">
        <text>3-oxooctanoyl-[ACP] + NADPH + H(+) = (3R)-hydroxyoctanoyl-[ACP] + NADP(+)</text>
        <dbReference type="Rhea" id="RHEA:41840"/>
        <dbReference type="Rhea" id="RHEA-COMP:9633"/>
        <dbReference type="Rhea" id="RHEA-COMP:9634"/>
        <dbReference type="ChEBI" id="CHEBI:15378"/>
        <dbReference type="ChEBI" id="CHEBI:57783"/>
        <dbReference type="ChEBI" id="CHEBI:58349"/>
        <dbReference type="ChEBI" id="CHEBI:78460"/>
        <dbReference type="ChEBI" id="CHEBI:78461"/>
    </reaction>
    <physiologicalReaction direction="left-to-right" evidence="60">
        <dbReference type="Rhea" id="RHEA:41841"/>
    </physiologicalReaction>
</comment>
<dbReference type="GO" id="GO:0004312">
    <property type="term" value="F:fatty acid synthase activity"/>
    <property type="evidence" value="ECO:0007669"/>
    <property type="project" value="UniProtKB-EC"/>
</dbReference>
<organism evidence="68 69">
    <name type="scientific">Odynerus spinipes</name>
    <dbReference type="NCBI Taxonomy" id="1348599"/>
    <lineage>
        <taxon>Eukaryota</taxon>
        <taxon>Metazoa</taxon>
        <taxon>Ecdysozoa</taxon>
        <taxon>Arthropoda</taxon>
        <taxon>Hexapoda</taxon>
        <taxon>Insecta</taxon>
        <taxon>Pterygota</taxon>
        <taxon>Neoptera</taxon>
        <taxon>Endopterygota</taxon>
        <taxon>Hymenoptera</taxon>
        <taxon>Apocrita</taxon>
        <taxon>Aculeata</taxon>
        <taxon>Vespoidea</taxon>
        <taxon>Vespidae</taxon>
        <taxon>Eumeninae</taxon>
        <taxon>Odynerus</taxon>
    </lineage>
</organism>
<comment type="catalytic activity">
    <reaction evidence="54">
        <text>3-oxotetradecanoyl-[ACP] + NADPH + H(+) = (3R)-hydroxytetradecanoyl-[ACP] + NADP(+)</text>
        <dbReference type="Rhea" id="RHEA:41888"/>
        <dbReference type="Rhea" id="RHEA-COMP:9645"/>
        <dbReference type="Rhea" id="RHEA-COMP:9646"/>
        <dbReference type="ChEBI" id="CHEBI:15378"/>
        <dbReference type="ChEBI" id="CHEBI:57783"/>
        <dbReference type="ChEBI" id="CHEBI:58349"/>
        <dbReference type="ChEBI" id="CHEBI:78473"/>
        <dbReference type="ChEBI" id="CHEBI:78474"/>
    </reaction>
    <physiologicalReaction direction="left-to-right" evidence="54">
        <dbReference type="Rhea" id="RHEA:41889"/>
    </physiologicalReaction>
</comment>
<dbReference type="GO" id="GO:0016297">
    <property type="term" value="F:fatty acyl-[ACP] hydrolase activity"/>
    <property type="evidence" value="ECO:0007669"/>
    <property type="project" value="UniProtKB-EC"/>
</dbReference>
<dbReference type="Gene3D" id="3.40.47.10">
    <property type="match status" value="1"/>
</dbReference>
<evidence type="ECO:0000256" key="56">
    <source>
        <dbReference type="ARBA" id="ARBA00049109"/>
    </source>
</evidence>
<evidence type="ECO:0000256" key="54">
    <source>
        <dbReference type="ARBA" id="ARBA00048935"/>
    </source>
</evidence>
<evidence type="ECO:0000256" key="46">
    <source>
        <dbReference type="ARBA" id="ARBA00048281"/>
    </source>
</evidence>
<keyword evidence="16" id="KW-0663">Pyridoxal phosphate</keyword>
<reference evidence="68" key="1">
    <citation type="submission" date="2021-08" db="EMBL/GenBank/DDBJ databases">
        <authorList>
            <person name="Misof B."/>
            <person name="Oliver O."/>
            <person name="Podsiadlowski L."/>
            <person name="Donath A."/>
            <person name="Peters R."/>
            <person name="Mayer C."/>
            <person name="Rust J."/>
            <person name="Gunkel S."/>
            <person name="Lesny P."/>
            <person name="Martin S."/>
            <person name="Oeyen J.P."/>
            <person name="Petersen M."/>
            <person name="Panagiotis P."/>
            <person name="Wilbrandt J."/>
            <person name="Tanja T."/>
        </authorList>
    </citation>
    <scope>NUCLEOTIDE SEQUENCE</scope>
    <source>
        <strain evidence="68">GBR_01_08_01A</strain>
        <tissue evidence="68">Thorax + abdomen</tissue>
    </source>
</reference>
<keyword evidence="15" id="KW-0521">NADP</keyword>
<evidence type="ECO:0000256" key="51">
    <source>
        <dbReference type="ARBA" id="ARBA00048650"/>
    </source>
</evidence>
<comment type="catalytic activity">
    <reaction evidence="58">
        <text>3-oxododecanoyl-[ACP] + NADPH + H(+) = (3R)-hydroxydodecanoyl-[ACP] + NADP(+)</text>
        <dbReference type="Rhea" id="RHEA:41872"/>
        <dbReference type="Rhea" id="RHEA-COMP:9641"/>
        <dbReference type="Rhea" id="RHEA-COMP:9642"/>
        <dbReference type="ChEBI" id="CHEBI:15378"/>
        <dbReference type="ChEBI" id="CHEBI:57783"/>
        <dbReference type="ChEBI" id="CHEBI:58349"/>
        <dbReference type="ChEBI" id="CHEBI:78469"/>
        <dbReference type="ChEBI" id="CHEBI:78470"/>
    </reaction>
    <physiologicalReaction direction="left-to-right" evidence="58">
        <dbReference type="Rhea" id="RHEA:41873"/>
    </physiologicalReaction>
</comment>
<evidence type="ECO:0000256" key="44">
    <source>
        <dbReference type="ARBA" id="ARBA00047961"/>
    </source>
</evidence>
<dbReference type="InterPro" id="IPR009081">
    <property type="entry name" value="PP-bd_ACP"/>
</dbReference>
<dbReference type="GO" id="GO:0004316">
    <property type="term" value="F:3-oxoacyl-[acyl-carrier-protein] reductase (NADPH) activity"/>
    <property type="evidence" value="ECO:0007669"/>
    <property type="project" value="UniProtKB-EC"/>
</dbReference>
<comment type="catalytic activity">
    <reaction evidence="39">
        <text>(2E)-butenoyl-[ACP] + NADPH + H(+) = butanoyl-[ACP] + NADP(+)</text>
        <dbReference type="Rhea" id="RHEA:41812"/>
        <dbReference type="Rhea" id="RHEA-COMP:9627"/>
        <dbReference type="Rhea" id="RHEA-COMP:9628"/>
        <dbReference type="ChEBI" id="CHEBI:15378"/>
        <dbReference type="ChEBI" id="CHEBI:57783"/>
        <dbReference type="ChEBI" id="CHEBI:58349"/>
        <dbReference type="ChEBI" id="CHEBI:78453"/>
        <dbReference type="ChEBI" id="CHEBI:78454"/>
    </reaction>
    <physiologicalReaction direction="left-to-right" evidence="39">
        <dbReference type="Rhea" id="RHEA:41813"/>
    </physiologicalReaction>
</comment>
<dbReference type="InterPro" id="IPR049552">
    <property type="entry name" value="PKS_DH_N"/>
</dbReference>
<comment type="catalytic activity">
    <reaction evidence="37">
        <text>3-oxodecanoyl-[ACP] + NADPH + H(+) = (3R)-hydroxydecanoyl-[ACP] + NADP(+)</text>
        <dbReference type="Rhea" id="RHEA:41856"/>
        <dbReference type="Rhea" id="RHEA-COMP:9637"/>
        <dbReference type="Rhea" id="RHEA-COMP:9638"/>
        <dbReference type="ChEBI" id="CHEBI:15378"/>
        <dbReference type="ChEBI" id="CHEBI:57783"/>
        <dbReference type="ChEBI" id="CHEBI:58349"/>
        <dbReference type="ChEBI" id="CHEBI:78464"/>
        <dbReference type="ChEBI" id="CHEBI:78466"/>
    </reaction>
    <physiologicalReaction direction="left-to-right" evidence="37">
        <dbReference type="Rhea" id="RHEA:41857"/>
    </physiologicalReaction>
</comment>
<comment type="catalytic activity">
    <reaction evidence="46">
        <text>(2E)-dodecenoyl-[ACP] + NADPH + H(+) = dodecanoyl-[ACP] + NADP(+)</text>
        <dbReference type="Rhea" id="RHEA:41880"/>
        <dbReference type="Rhea" id="RHEA-COMP:9643"/>
        <dbReference type="Rhea" id="RHEA-COMP:9644"/>
        <dbReference type="ChEBI" id="CHEBI:15378"/>
        <dbReference type="ChEBI" id="CHEBI:57783"/>
        <dbReference type="ChEBI" id="CHEBI:58349"/>
        <dbReference type="ChEBI" id="CHEBI:65264"/>
        <dbReference type="ChEBI" id="CHEBI:78472"/>
    </reaction>
    <physiologicalReaction direction="left-to-right" evidence="46">
        <dbReference type="Rhea" id="RHEA:41881"/>
    </physiologicalReaction>
</comment>
<dbReference type="Gene3D" id="3.10.129.110">
    <property type="entry name" value="Polyketide synthase dehydratase"/>
    <property type="match status" value="1"/>
</dbReference>
<dbReference type="InterPro" id="IPR036736">
    <property type="entry name" value="ACP-like_sf"/>
</dbReference>
<keyword evidence="12" id="KW-0702">S-nitrosylation</keyword>
<dbReference type="FunFam" id="3.90.180.10:FF:000015">
    <property type="entry name" value="Fatty acid synthase"/>
    <property type="match status" value="1"/>
</dbReference>
<protein>
    <recommendedName>
        <fullName evidence="7">Fatty acid synthase</fullName>
        <ecNumber evidence="5">1.1.1.100</ecNumber>
        <ecNumber evidence="2">1.3.1.39</ecNumber>
        <ecNumber evidence="6">2.3.1.41</ecNumber>
        <ecNumber evidence="4">2.3.1.85</ecNumber>
        <ecNumber evidence="3">3.1.2.14</ecNumber>
    </recommendedName>
</protein>
<dbReference type="Pfam" id="PF00975">
    <property type="entry name" value="Thioesterase"/>
    <property type="match status" value="1"/>
</dbReference>
<evidence type="ECO:0000256" key="41">
    <source>
        <dbReference type="ARBA" id="ARBA00047810"/>
    </source>
</evidence>
<comment type="catalytic activity">
    <reaction evidence="52">
        <text>holo-[ACP] + acetyl-CoA = acetyl-[ACP] + CoA</text>
        <dbReference type="Rhea" id="RHEA:41788"/>
        <dbReference type="Rhea" id="RHEA-COMP:9621"/>
        <dbReference type="Rhea" id="RHEA-COMP:9685"/>
        <dbReference type="ChEBI" id="CHEBI:57287"/>
        <dbReference type="ChEBI" id="CHEBI:57288"/>
        <dbReference type="ChEBI" id="CHEBI:64479"/>
        <dbReference type="ChEBI" id="CHEBI:78446"/>
        <dbReference type="EC" id="2.3.1.38"/>
    </reaction>
    <physiologicalReaction direction="left-to-right" evidence="52">
        <dbReference type="Rhea" id="RHEA:41789"/>
    </physiologicalReaction>
</comment>
<dbReference type="Proteomes" id="UP001258017">
    <property type="component" value="Unassembled WGS sequence"/>
</dbReference>
<evidence type="ECO:0000256" key="21">
    <source>
        <dbReference type="ARBA" id="ARBA00023160"/>
    </source>
</evidence>
<dbReference type="FunFam" id="1.10.1200.10:FF:000013">
    <property type="entry name" value="Fatty acid synthase"/>
    <property type="match status" value="1"/>
</dbReference>
<dbReference type="Pfam" id="PF16197">
    <property type="entry name" value="KAsynt_C_assoc"/>
    <property type="match status" value="1"/>
</dbReference>
<evidence type="ECO:0000256" key="37">
    <source>
        <dbReference type="ARBA" id="ARBA00047440"/>
    </source>
</evidence>
<evidence type="ECO:0000256" key="53">
    <source>
        <dbReference type="ARBA" id="ARBA00048704"/>
    </source>
</evidence>
<dbReference type="GO" id="GO:0141148">
    <property type="term" value="F:enoyl-[acyl-carrier-protein] reductase (NADPH) activity"/>
    <property type="evidence" value="ECO:0007669"/>
    <property type="project" value="UniProtKB-EC"/>
</dbReference>
<dbReference type="InterPro" id="IPR032821">
    <property type="entry name" value="PKS_assoc"/>
</dbReference>
<comment type="catalytic activity">
    <reaction evidence="57">
        <text>(2E)-tetradecenoyl-[ACP] + NADPH + H(+) = tetradecanoyl-[ACP] + NADP(+)</text>
        <dbReference type="Rhea" id="RHEA:41896"/>
        <dbReference type="Rhea" id="RHEA-COMP:9647"/>
        <dbReference type="Rhea" id="RHEA-COMP:9648"/>
        <dbReference type="ChEBI" id="CHEBI:15378"/>
        <dbReference type="ChEBI" id="CHEBI:57783"/>
        <dbReference type="ChEBI" id="CHEBI:58349"/>
        <dbReference type="ChEBI" id="CHEBI:78475"/>
        <dbReference type="ChEBI" id="CHEBI:78477"/>
    </reaction>
    <physiologicalReaction direction="left-to-right" evidence="57">
        <dbReference type="Rhea" id="RHEA:41897"/>
    </physiologicalReaction>
</comment>
<evidence type="ECO:0000256" key="2">
    <source>
        <dbReference type="ARBA" id="ARBA00012004"/>
    </source>
</evidence>
<evidence type="ECO:0000256" key="28">
    <source>
        <dbReference type="ARBA" id="ARBA00023398"/>
    </source>
</evidence>
<dbReference type="GO" id="GO:0019171">
    <property type="term" value="F:(3R)-hydroxyacyl-[acyl-carrier-protein] dehydratase activity"/>
    <property type="evidence" value="ECO:0007669"/>
    <property type="project" value="UniProtKB-EC"/>
</dbReference>
<comment type="catalytic activity">
    <reaction evidence="36">
        <text>a (3R)-hydroxyacyl-[ACP] + NADP(+) = a 3-oxoacyl-[ACP] + NADPH + H(+)</text>
        <dbReference type="Rhea" id="RHEA:17397"/>
        <dbReference type="Rhea" id="RHEA-COMP:9916"/>
        <dbReference type="Rhea" id="RHEA-COMP:9945"/>
        <dbReference type="ChEBI" id="CHEBI:15378"/>
        <dbReference type="ChEBI" id="CHEBI:57783"/>
        <dbReference type="ChEBI" id="CHEBI:58349"/>
        <dbReference type="ChEBI" id="CHEBI:78776"/>
        <dbReference type="ChEBI" id="CHEBI:78827"/>
        <dbReference type="EC" id="1.1.1.100"/>
    </reaction>
    <physiologicalReaction direction="right-to-left" evidence="36">
        <dbReference type="Rhea" id="RHEA:17399"/>
    </physiologicalReaction>
</comment>
<comment type="catalytic activity">
    <reaction evidence="29">
        <text>(3R)-hydroxyoctadecanoyl-[ACP] = (2E)-octadecenoyl-[ACP] + H2O</text>
        <dbReference type="Rhea" id="RHEA:41924"/>
        <dbReference type="Rhea" id="RHEA-COMP:9654"/>
        <dbReference type="Rhea" id="RHEA-COMP:9655"/>
        <dbReference type="ChEBI" id="CHEBI:15377"/>
        <dbReference type="ChEBI" id="CHEBI:78488"/>
        <dbReference type="ChEBI" id="CHEBI:78489"/>
    </reaction>
    <physiologicalReaction direction="left-to-right" evidence="29">
        <dbReference type="Rhea" id="RHEA:41925"/>
    </physiologicalReaction>
</comment>
<comment type="catalytic activity">
    <reaction evidence="25">
        <text>(3R)-hydroxyhexanoyl-[ACP] = (2E)-hexenoyl-[ACP] + H2O</text>
        <dbReference type="Rhea" id="RHEA:41828"/>
        <dbReference type="Rhea" id="RHEA-COMP:9630"/>
        <dbReference type="Rhea" id="RHEA-COMP:9631"/>
        <dbReference type="ChEBI" id="CHEBI:15377"/>
        <dbReference type="ChEBI" id="CHEBI:78457"/>
        <dbReference type="ChEBI" id="CHEBI:78458"/>
    </reaction>
    <physiologicalReaction direction="left-to-right" evidence="25">
        <dbReference type="Rhea" id="RHEA:41829"/>
    </physiologicalReaction>
</comment>
<keyword evidence="18" id="KW-0560">Oxidoreductase</keyword>
<evidence type="ECO:0000256" key="20">
    <source>
        <dbReference type="ARBA" id="ARBA00023098"/>
    </source>
</evidence>
<dbReference type="EC" id="3.1.2.14" evidence="3"/>
<dbReference type="InterPro" id="IPR013968">
    <property type="entry name" value="PKS_KR"/>
</dbReference>
<dbReference type="InterPro" id="IPR049391">
    <property type="entry name" value="FAS_pseudo-KR"/>
</dbReference>
<evidence type="ECO:0000256" key="29">
    <source>
        <dbReference type="ARBA" id="ARBA00023399"/>
    </source>
</evidence>
<evidence type="ECO:0000256" key="52">
    <source>
        <dbReference type="ARBA" id="ARBA00048691"/>
    </source>
</evidence>
<dbReference type="InterPro" id="IPR016035">
    <property type="entry name" value="Acyl_Trfase/lysoPLipase"/>
</dbReference>
<evidence type="ECO:0000256" key="24">
    <source>
        <dbReference type="ARBA" id="ARBA00023351"/>
    </source>
</evidence>
<feature type="region of interest" description="N-terminal hotdog fold" evidence="64">
    <location>
        <begin position="866"/>
        <end position="988"/>
    </location>
</feature>
<evidence type="ECO:0000256" key="38">
    <source>
        <dbReference type="ARBA" id="ARBA00047451"/>
    </source>
</evidence>
<dbReference type="SUPFAM" id="SSF47336">
    <property type="entry name" value="ACP-like"/>
    <property type="match status" value="1"/>
</dbReference>
<dbReference type="CDD" id="cd08954">
    <property type="entry name" value="KR_1_FAS_SDR_x"/>
    <property type="match status" value="1"/>
</dbReference>
<dbReference type="Gene3D" id="3.40.50.1820">
    <property type="entry name" value="alpha/beta hydrolase"/>
    <property type="match status" value="1"/>
</dbReference>
<comment type="catalytic activity">
    <reaction evidence="24">
        <text>(3R)-hydroxydodecanoyl-[ACP] = (2E)-dodecenoyl-[ACP] + H2O</text>
        <dbReference type="Rhea" id="RHEA:41876"/>
        <dbReference type="Rhea" id="RHEA-COMP:9642"/>
        <dbReference type="Rhea" id="RHEA-COMP:9643"/>
        <dbReference type="ChEBI" id="CHEBI:15377"/>
        <dbReference type="ChEBI" id="CHEBI:78470"/>
        <dbReference type="ChEBI" id="CHEBI:78472"/>
    </reaction>
    <physiologicalReaction direction="left-to-right" evidence="24">
        <dbReference type="Rhea" id="RHEA:41877"/>
    </physiologicalReaction>
</comment>
<evidence type="ECO:0000313" key="68">
    <source>
        <dbReference type="EMBL" id="KAK2587686.1"/>
    </source>
</evidence>
<dbReference type="PROSITE" id="PS52004">
    <property type="entry name" value="KS3_2"/>
    <property type="match status" value="1"/>
</dbReference>